<keyword evidence="3" id="KW-1185">Reference proteome</keyword>
<evidence type="ECO:0000313" key="2">
    <source>
        <dbReference type="EMBL" id="MFC3226803.1"/>
    </source>
</evidence>
<evidence type="ECO:0000313" key="3">
    <source>
        <dbReference type="Proteomes" id="UP001595528"/>
    </source>
</evidence>
<comment type="caution">
    <text evidence="2">The sequence shown here is derived from an EMBL/GenBank/DDBJ whole genome shotgun (WGS) entry which is preliminary data.</text>
</comment>
<feature type="region of interest" description="Disordered" evidence="1">
    <location>
        <begin position="1"/>
        <end position="21"/>
    </location>
</feature>
<dbReference type="RefSeq" id="WP_379898937.1">
    <property type="nucleotide sequence ID" value="NZ_JBHRTR010000016.1"/>
</dbReference>
<dbReference type="EMBL" id="JBHRTR010000016">
    <property type="protein sequence ID" value="MFC3226803.1"/>
    <property type="molecule type" value="Genomic_DNA"/>
</dbReference>
<sequence length="312" mass="34114">MTKRRPPPDTPPDAPFADPGRAIRVDPGVAPVLPVVVSSPHSGRDYPAEFVALSRLDRDTLRRSEDSFVEELFGDAPVAGAPLLQALFPRAYCDPNREAYELDPTMFADALPDYVNTRSPRVAGGLGTIARVVSVGHEIHSRKLTFAEALERIESCWRPYHEALSALLSGTLDRFGHAILLDCHSMPSVGGWGDRDRGRHRPDVVLGNRHGTACAETVIDTAATILDAAGLRVVRNVPYAGGFNTQHYGRPAQGVHALQVEINRALYMDELRFERTADFARLRAVMDRLVRELGALDLGGAIENEILPNAAE</sequence>
<dbReference type="SUPFAM" id="SSF53187">
    <property type="entry name" value="Zn-dependent exopeptidases"/>
    <property type="match status" value="1"/>
</dbReference>
<dbReference type="Gene3D" id="3.40.630.40">
    <property type="entry name" value="Zn-dependent exopeptidases"/>
    <property type="match status" value="1"/>
</dbReference>
<evidence type="ECO:0000256" key="1">
    <source>
        <dbReference type="SAM" id="MobiDB-lite"/>
    </source>
</evidence>
<dbReference type="Pfam" id="PF05013">
    <property type="entry name" value="FGase"/>
    <property type="match status" value="1"/>
</dbReference>
<organism evidence="2 3">
    <name type="scientific">Marinibaculum pumilum</name>
    <dbReference type="NCBI Taxonomy" id="1766165"/>
    <lineage>
        <taxon>Bacteria</taxon>
        <taxon>Pseudomonadati</taxon>
        <taxon>Pseudomonadota</taxon>
        <taxon>Alphaproteobacteria</taxon>
        <taxon>Rhodospirillales</taxon>
        <taxon>Rhodospirillaceae</taxon>
        <taxon>Marinibaculum</taxon>
    </lineage>
</organism>
<proteinExistence type="predicted"/>
<name>A0ABV7KWP2_9PROT</name>
<dbReference type="InterPro" id="IPR007709">
    <property type="entry name" value="N-FG_amidohydro"/>
</dbReference>
<dbReference type="Proteomes" id="UP001595528">
    <property type="component" value="Unassembled WGS sequence"/>
</dbReference>
<accession>A0ABV7KWP2</accession>
<reference evidence="3" key="1">
    <citation type="journal article" date="2019" name="Int. J. Syst. Evol. Microbiol.">
        <title>The Global Catalogue of Microorganisms (GCM) 10K type strain sequencing project: providing services to taxonomists for standard genome sequencing and annotation.</title>
        <authorList>
            <consortium name="The Broad Institute Genomics Platform"/>
            <consortium name="The Broad Institute Genome Sequencing Center for Infectious Disease"/>
            <person name="Wu L."/>
            <person name="Ma J."/>
        </authorList>
    </citation>
    <scope>NUCLEOTIDE SEQUENCE [LARGE SCALE GENOMIC DNA]</scope>
    <source>
        <strain evidence="3">KCTC 42964</strain>
    </source>
</reference>
<protein>
    <submittedName>
        <fullName evidence="2">N-formylglutamate amidohydrolase</fullName>
    </submittedName>
</protein>
<gene>
    <name evidence="2" type="ORF">ACFOGJ_06165</name>
</gene>